<evidence type="ECO:0000256" key="8">
    <source>
        <dbReference type="ARBA" id="ARBA00023180"/>
    </source>
</evidence>
<dbReference type="OrthoDB" id="6117100at2759"/>
<feature type="compositionally biased region" description="Polar residues" evidence="10">
    <location>
        <begin position="45"/>
        <end position="57"/>
    </location>
</feature>
<evidence type="ECO:0000256" key="1">
    <source>
        <dbReference type="ARBA" id="ARBA00004323"/>
    </source>
</evidence>
<evidence type="ECO:0000256" key="10">
    <source>
        <dbReference type="SAM" id="MobiDB-lite"/>
    </source>
</evidence>
<keyword evidence="7 9" id="KW-0472">Membrane</keyword>
<dbReference type="InterPro" id="IPR005331">
    <property type="entry name" value="Sulfotransferase"/>
</dbReference>
<proteinExistence type="inferred from homology"/>
<keyword evidence="12" id="KW-1185">Reference proteome</keyword>
<keyword evidence="9" id="KW-0119">Carbohydrate metabolism</keyword>
<feature type="compositionally biased region" description="Basic and acidic residues" evidence="10">
    <location>
        <begin position="58"/>
        <end position="68"/>
    </location>
</feature>
<dbReference type="AlphaFoldDB" id="A0A2T7NBR9"/>
<comment type="subcellular location">
    <subcellularLocation>
        <location evidence="1 9">Golgi apparatus membrane</location>
        <topology evidence="1 9">Single-pass type II membrane protein</topology>
    </subcellularLocation>
</comment>
<keyword evidence="8 9" id="KW-0325">Glycoprotein</keyword>
<accession>A0A2T7NBR9</accession>
<protein>
    <recommendedName>
        <fullName evidence="9">Carbohydrate sulfotransferase</fullName>
        <ecNumber evidence="9">2.8.2.-</ecNumber>
    </recommendedName>
</protein>
<keyword evidence="6 9" id="KW-0333">Golgi apparatus</keyword>
<evidence type="ECO:0000256" key="6">
    <source>
        <dbReference type="ARBA" id="ARBA00023034"/>
    </source>
</evidence>
<keyword evidence="3 9" id="KW-0808">Transferase</keyword>
<evidence type="ECO:0000256" key="7">
    <source>
        <dbReference type="ARBA" id="ARBA00023136"/>
    </source>
</evidence>
<evidence type="ECO:0000256" key="2">
    <source>
        <dbReference type="ARBA" id="ARBA00006339"/>
    </source>
</evidence>
<dbReference type="Proteomes" id="UP000245119">
    <property type="component" value="Linkage Group LG14"/>
</dbReference>
<name>A0A2T7NBR9_POMCA</name>
<evidence type="ECO:0000313" key="11">
    <source>
        <dbReference type="EMBL" id="PVD18607.1"/>
    </source>
</evidence>
<dbReference type="GO" id="GO:0016051">
    <property type="term" value="P:carbohydrate biosynthetic process"/>
    <property type="evidence" value="ECO:0007669"/>
    <property type="project" value="InterPro"/>
</dbReference>
<keyword evidence="4 9" id="KW-0812">Transmembrane</keyword>
<evidence type="ECO:0000256" key="3">
    <source>
        <dbReference type="ARBA" id="ARBA00022679"/>
    </source>
</evidence>
<sequence length="432" mass="49141">MDRSTMRCTTRTQRVLLCRVFLLGIALVSVYLVGKSLTGIMISGLDTQEGNTGQPKEQLQRQRQRMEGRQSQAERYCQHTGTKDGETDEQHSPKSCPLVSLTHPSIFCSVPSIGSTFWSRFYKVLDRNVSSLLDSPFTVPAKVANRERCQSARKFGSLRENGRYIMKSTFVRDPFSRLFSAYVDKLLAPNPTFWTTWGIPAMLLEGGLEAKDVTCGHAVTFQQFVRLVNNRLHREDPHVISVVRTCHPCEISYDVIGKMETFSEDLRYLTSVLNVTFDPRLSLATESKVDAILDSVESPFEWREDITKCISTQEMGRRIWRKLQIRGIISTFHDYPLADEDLSTVSSTVFSKAALEAAIKSTDKDQLVLQKRQAFMEAYRTLSMDDIHVFSQLFADDFEAFGYDKRPAAVFDRNLTFVDTHAFDVNTPWATS</sequence>
<comment type="caution">
    <text evidence="11">The sequence shown here is derived from an EMBL/GenBank/DDBJ whole genome shotgun (WGS) entry which is preliminary data.</text>
</comment>
<evidence type="ECO:0000256" key="9">
    <source>
        <dbReference type="RuleBase" id="RU364020"/>
    </source>
</evidence>
<dbReference type="EC" id="2.8.2.-" evidence="9"/>
<reference evidence="11 12" key="1">
    <citation type="submission" date="2018-04" db="EMBL/GenBank/DDBJ databases">
        <title>The genome of golden apple snail Pomacea canaliculata provides insight into stress tolerance and invasive adaptation.</title>
        <authorList>
            <person name="Liu C."/>
            <person name="Liu B."/>
            <person name="Ren Y."/>
            <person name="Zhang Y."/>
            <person name="Wang H."/>
            <person name="Li S."/>
            <person name="Jiang F."/>
            <person name="Yin L."/>
            <person name="Zhang G."/>
            <person name="Qian W."/>
            <person name="Fan W."/>
        </authorList>
    </citation>
    <scope>NUCLEOTIDE SEQUENCE [LARGE SCALE GENOMIC DNA]</scope>
    <source>
        <strain evidence="11">SZHN2017</strain>
        <tissue evidence="11">Muscle</tissue>
    </source>
</reference>
<keyword evidence="9" id="KW-0735">Signal-anchor</keyword>
<feature type="region of interest" description="Disordered" evidence="10">
    <location>
        <begin position="45"/>
        <end position="92"/>
    </location>
</feature>
<dbReference type="PANTHER" id="PTHR12137">
    <property type="entry name" value="CARBOHYDRATE SULFOTRANSFERASE"/>
    <property type="match status" value="1"/>
</dbReference>
<feature type="compositionally biased region" description="Basic and acidic residues" evidence="10">
    <location>
        <begin position="81"/>
        <end position="92"/>
    </location>
</feature>
<dbReference type="GO" id="GO:0000139">
    <property type="term" value="C:Golgi membrane"/>
    <property type="evidence" value="ECO:0007669"/>
    <property type="project" value="UniProtKB-SubCell"/>
</dbReference>
<feature type="transmembrane region" description="Helical" evidence="9">
    <location>
        <begin position="16"/>
        <end position="34"/>
    </location>
</feature>
<dbReference type="Pfam" id="PF03567">
    <property type="entry name" value="Sulfotransfer_2"/>
    <property type="match status" value="1"/>
</dbReference>
<evidence type="ECO:0000313" key="12">
    <source>
        <dbReference type="Proteomes" id="UP000245119"/>
    </source>
</evidence>
<dbReference type="InterPro" id="IPR018011">
    <property type="entry name" value="Carb_sulfotrans_8-10"/>
</dbReference>
<gene>
    <name evidence="11" type="ORF">C0Q70_21157</name>
</gene>
<organism evidence="11 12">
    <name type="scientific">Pomacea canaliculata</name>
    <name type="common">Golden apple snail</name>
    <dbReference type="NCBI Taxonomy" id="400727"/>
    <lineage>
        <taxon>Eukaryota</taxon>
        <taxon>Metazoa</taxon>
        <taxon>Spiralia</taxon>
        <taxon>Lophotrochozoa</taxon>
        <taxon>Mollusca</taxon>
        <taxon>Gastropoda</taxon>
        <taxon>Caenogastropoda</taxon>
        <taxon>Architaenioglossa</taxon>
        <taxon>Ampullarioidea</taxon>
        <taxon>Ampullariidae</taxon>
        <taxon>Pomacea</taxon>
    </lineage>
</organism>
<dbReference type="GO" id="GO:0008146">
    <property type="term" value="F:sulfotransferase activity"/>
    <property type="evidence" value="ECO:0007669"/>
    <property type="project" value="InterPro"/>
</dbReference>
<comment type="similarity">
    <text evidence="2 9">Belongs to the sulfotransferase 2 family.</text>
</comment>
<evidence type="ECO:0000256" key="5">
    <source>
        <dbReference type="ARBA" id="ARBA00022989"/>
    </source>
</evidence>
<keyword evidence="5 9" id="KW-1133">Transmembrane helix</keyword>
<dbReference type="PANTHER" id="PTHR12137:SF54">
    <property type="entry name" value="CARBOHYDRATE SULFOTRANSFERASE"/>
    <property type="match status" value="1"/>
</dbReference>
<evidence type="ECO:0000256" key="4">
    <source>
        <dbReference type="ARBA" id="ARBA00022692"/>
    </source>
</evidence>
<dbReference type="EMBL" id="PZQS01000014">
    <property type="protein sequence ID" value="PVD18607.1"/>
    <property type="molecule type" value="Genomic_DNA"/>
</dbReference>